<dbReference type="GO" id="GO:0043291">
    <property type="term" value="C:RAVE complex"/>
    <property type="evidence" value="ECO:0007669"/>
    <property type="project" value="TreeGrafter"/>
</dbReference>
<evidence type="ECO:0000313" key="4">
    <source>
        <dbReference type="Proteomes" id="UP000001861"/>
    </source>
</evidence>
<feature type="region of interest" description="Disordered" evidence="1">
    <location>
        <begin position="1261"/>
        <end position="1282"/>
    </location>
</feature>
<dbReference type="InParanoid" id="A8N2M4"/>
<keyword evidence="4" id="KW-1185">Reference proteome</keyword>
<accession>A8N2M4</accession>
<dbReference type="OrthoDB" id="342131at2759"/>
<dbReference type="InterPro" id="IPR036322">
    <property type="entry name" value="WD40_repeat_dom_sf"/>
</dbReference>
<dbReference type="InterPro" id="IPR015943">
    <property type="entry name" value="WD40/YVTN_repeat-like_dom_sf"/>
</dbReference>
<dbReference type="FunCoup" id="A8N2M4">
    <property type="interactions" value="94"/>
</dbReference>
<sequence>MLHLQQTCTAYPAAGLQFIQLPKEILLLYPSTDAIIIRNAQTLALRRVLAVWEAFPGSKQSGETVSCISVDSGMKLIVAAISTRIVAWALSEVQSDTWRLHSTLILREGHTVTSLDNKAGLLAVGTERGLSIYTLVLENDLPTWSLKWSTSAGPIIHVSFAPSLMSIATVSRNDAAVRLYSTPSGRQTQVIPHPRPVIKMAWRRPQASSRDDLILYTISSDAVLRIFLPVLDAPEYLQLHASLDLYSSLPYSVAADQSDSTSTIFWLDRRIVGTVIEYILKNQLHEDDGRKRRIKEIHEEGWDLFLRVLSDGSIVVTAVANIDRRPPTLLRQFTLQQSQPCLFTRPPTYLYLLPNPDPSLLTLVTSTPLLTFSLSPLAFFDAQSHGLRLIASFPDRIAEEDFPVVRLMRTPEGKGVGVIRTNAGGQAWTVAKKGAALKRTGDWKDADFAVVLWRGLQWATFLQETGILTLHSDPVQNLTLPKLESLFTMPSPDGCEYIIAIGTDFTVIQIMATNTPQPSLEIISRGKLPVSSPLRFIQPVDPMAWVSSTREWTEHDVLLSVSHEGELGFWAPEPVNGSLWRCTGQVRTERSGFKKAKCSSMKKTALVVEKADFDELTIWDSTVSEFSTGLEYTEIRPDRILDLDWSSTPDMQSILAVGYAHHVDLLCQQRSTYFDEGPGWAVCQRLEIHSITPYSISDSIWTSHGSFLIAAGKEMYLFSDPPDPGTGKPQERLFEHIARLNGPLADFHPQMLLQCLLWEKTELAKEIITNLCQDVKRHEQLGYVDRWRTLPVERFLQSTKQAPERVRNNYHKTLFNGNAYDSALDEEGFSRNSVTRLIAYLENNPLSHLTPNEQAHLVVLIQTTLEIDEQRRALDANGLRYLISMRSFYITNQRADKKIANNSSHFPQPTGKRERLRFRDMLWAFHSESQNLLLDASIAACNGKMTWSDARALGLPLWLTSQETLKQQIEVIARNEYMAGEARDPTACSIFYFALGKYKLVQGLWRQAAWHREQNIMLKFLSNDFSERRWKTAALKNAYALLSKQRFEYAAAFFLLGGSLKDAVNVCIKHMKDFQLAIVLARVVEQRNDGPILEGILTNTVLPTAFRLGNRWLASWAFWQLHRRDFAVRVLLTPLRDIATAFNLIVEEIVEPHYDDPSLALMFSQLRDKTLQTVKGSSEISGRSEFNFVLQMARVFCRMGCHALALDLVRSWSFARPSIASRAKPSSPLHSPSMTRSSFPFETGVNRRGSILIDIDVAALPPTRPETPSRNDDKGETLATAKPDNDLFARKAGLGSLMKSAKQDVQVPEFDMNAFF</sequence>
<dbReference type="SUPFAM" id="SSF50978">
    <property type="entry name" value="WD40 repeat-like"/>
    <property type="match status" value="1"/>
</dbReference>
<dbReference type="InterPro" id="IPR052208">
    <property type="entry name" value="DmX-like/RAVE_component"/>
</dbReference>
<reference evidence="3 4" key="1">
    <citation type="journal article" date="2010" name="Proc. Natl. Acad. Sci. U.S.A.">
        <title>Insights into evolution of multicellular fungi from the assembled chromosomes of the mushroom Coprinopsis cinerea (Coprinus cinereus).</title>
        <authorList>
            <person name="Stajich J.E."/>
            <person name="Wilke S.K."/>
            <person name="Ahren D."/>
            <person name="Au C.H."/>
            <person name="Birren B.W."/>
            <person name="Borodovsky M."/>
            <person name="Burns C."/>
            <person name="Canback B."/>
            <person name="Casselton L.A."/>
            <person name="Cheng C.K."/>
            <person name="Deng J."/>
            <person name="Dietrich F.S."/>
            <person name="Fargo D.C."/>
            <person name="Farman M.L."/>
            <person name="Gathman A.C."/>
            <person name="Goldberg J."/>
            <person name="Guigo R."/>
            <person name="Hoegger P.J."/>
            <person name="Hooker J.B."/>
            <person name="Huggins A."/>
            <person name="James T.Y."/>
            <person name="Kamada T."/>
            <person name="Kilaru S."/>
            <person name="Kodira C."/>
            <person name="Kues U."/>
            <person name="Kupfer D."/>
            <person name="Kwan H.S."/>
            <person name="Lomsadze A."/>
            <person name="Li W."/>
            <person name="Lilly W.W."/>
            <person name="Ma L.J."/>
            <person name="Mackey A.J."/>
            <person name="Manning G."/>
            <person name="Martin F."/>
            <person name="Muraguchi H."/>
            <person name="Natvig D.O."/>
            <person name="Palmerini H."/>
            <person name="Ramesh M.A."/>
            <person name="Rehmeyer C.J."/>
            <person name="Roe B.A."/>
            <person name="Shenoy N."/>
            <person name="Stanke M."/>
            <person name="Ter-Hovhannisyan V."/>
            <person name="Tunlid A."/>
            <person name="Velagapudi R."/>
            <person name="Vision T.J."/>
            <person name="Zeng Q."/>
            <person name="Zolan M.E."/>
            <person name="Pukkila P.J."/>
        </authorList>
    </citation>
    <scope>NUCLEOTIDE SEQUENCE [LARGE SCALE GENOMIC DNA]</scope>
    <source>
        <strain evidence="4">Okayama-7 / 130 / ATCC MYA-4618 / FGSC 9003</strain>
    </source>
</reference>
<dbReference type="OMA" id="LEDYHPQ"/>
<gene>
    <name evidence="3" type="ORF">CC1G_01741</name>
</gene>
<name>A8N2M4_COPC7</name>
<dbReference type="RefSeq" id="XP_001829061.1">
    <property type="nucleotide sequence ID" value="XM_001829009.1"/>
</dbReference>
<dbReference type="Proteomes" id="UP000001861">
    <property type="component" value="Unassembled WGS sequence"/>
</dbReference>
<feature type="region of interest" description="Disordered" evidence="1">
    <location>
        <begin position="1221"/>
        <end position="1242"/>
    </location>
</feature>
<feature type="domain" description="RAVE complex protein Rav1 C-terminal" evidence="2">
    <location>
        <begin position="580"/>
        <end position="1208"/>
    </location>
</feature>
<feature type="compositionally biased region" description="Polar residues" evidence="1">
    <location>
        <begin position="1228"/>
        <end position="1240"/>
    </location>
</feature>
<dbReference type="EMBL" id="AACS02000001">
    <property type="protein sequence ID" value="EAU92696.1"/>
    <property type="molecule type" value="Genomic_DNA"/>
</dbReference>
<dbReference type="eggNOG" id="KOG1064">
    <property type="taxonomic scope" value="Eukaryota"/>
</dbReference>
<dbReference type="InterPro" id="IPR022033">
    <property type="entry name" value="Rav1p_C"/>
</dbReference>
<comment type="caution">
    <text evidence="3">The sequence shown here is derived from an EMBL/GenBank/DDBJ whole genome shotgun (WGS) entry which is preliminary data.</text>
</comment>
<dbReference type="PANTHER" id="PTHR13950">
    <property type="entry name" value="RABCONNECTIN-RELATED"/>
    <property type="match status" value="1"/>
</dbReference>
<evidence type="ECO:0000313" key="3">
    <source>
        <dbReference type="EMBL" id="EAU92696.1"/>
    </source>
</evidence>
<dbReference type="KEGG" id="cci:CC1G_01741"/>
<organism evidence="3 4">
    <name type="scientific">Coprinopsis cinerea (strain Okayama-7 / 130 / ATCC MYA-4618 / FGSC 9003)</name>
    <name type="common">Inky cap fungus</name>
    <name type="synonym">Hormographiella aspergillata</name>
    <dbReference type="NCBI Taxonomy" id="240176"/>
    <lineage>
        <taxon>Eukaryota</taxon>
        <taxon>Fungi</taxon>
        <taxon>Dikarya</taxon>
        <taxon>Basidiomycota</taxon>
        <taxon>Agaricomycotina</taxon>
        <taxon>Agaricomycetes</taxon>
        <taxon>Agaricomycetidae</taxon>
        <taxon>Agaricales</taxon>
        <taxon>Agaricineae</taxon>
        <taxon>Psathyrellaceae</taxon>
        <taxon>Coprinopsis</taxon>
    </lineage>
</organism>
<protein>
    <submittedName>
        <fullName evidence="3">WD repeat-containing protein</fullName>
    </submittedName>
</protein>
<evidence type="ECO:0000259" key="2">
    <source>
        <dbReference type="Pfam" id="PF12234"/>
    </source>
</evidence>
<dbReference type="STRING" id="240176.A8N2M4"/>
<dbReference type="GeneID" id="6005487"/>
<dbReference type="Gene3D" id="2.130.10.10">
    <property type="entry name" value="YVTN repeat-like/Quinoprotein amine dehydrogenase"/>
    <property type="match status" value="1"/>
</dbReference>
<dbReference type="GO" id="GO:0007035">
    <property type="term" value="P:vacuolar acidification"/>
    <property type="evidence" value="ECO:0007669"/>
    <property type="project" value="TreeGrafter"/>
</dbReference>
<dbReference type="VEuPathDB" id="FungiDB:CC1G_01741"/>
<dbReference type="PANTHER" id="PTHR13950:SF9">
    <property type="entry name" value="RABCONNECTIN-3A"/>
    <property type="match status" value="1"/>
</dbReference>
<evidence type="ECO:0000256" key="1">
    <source>
        <dbReference type="SAM" id="MobiDB-lite"/>
    </source>
</evidence>
<dbReference type="Pfam" id="PF12234">
    <property type="entry name" value="Rav1p_C"/>
    <property type="match status" value="1"/>
</dbReference>
<feature type="compositionally biased region" description="Basic and acidic residues" evidence="1">
    <location>
        <begin position="1267"/>
        <end position="1276"/>
    </location>
</feature>
<proteinExistence type="predicted"/>